<evidence type="ECO:0000256" key="1">
    <source>
        <dbReference type="ARBA" id="ARBA00022679"/>
    </source>
</evidence>
<protein>
    <submittedName>
        <fullName evidence="3">Methyltransferase domain-containing protein</fullName>
    </submittedName>
</protein>
<dbReference type="InterPro" id="IPR041698">
    <property type="entry name" value="Methyltransf_25"/>
</dbReference>
<dbReference type="Gene3D" id="3.40.50.150">
    <property type="entry name" value="Vaccinia Virus protein VP39"/>
    <property type="match status" value="1"/>
</dbReference>
<dbReference type="Pfam" id="PF13649">
    <property type="entry name" value="Methyltransf_25"/>
    <property type="match status" value="1"/>
</dbReference>
<dbReference type="CDD" id="cd02440">
    <property type="entry name" value="AdoMet_MTases"/>
    <property type="match status" value="1"/>
</dbReference>
<evidence type="ECO:0000259" key="2">
    <source>
        <dbReference type="Pfam" id="PF13649"/>
    </source>
</evidence>
<accession>A0A1G7PZV9</accession>
<keyword evidence="3" id="KW-0489">Methyltransferase</keyword>
<dbReference type="SUPFAM" id="SSF53335">
    <property type="entry name" value="S-adenosyl-L-methionine-dependent methyltransferases"/>
    <property type="match status" value="1"/>
</dbReference>
<dbReference type="GO" id="GO:0032259">
    <property type="term" value="P:methylation"/>
    <property type="evidence" value="ECO:0007669"/>
    <property type="project" value="UniProtKB-KW"/>
</dbReference>
<dbReference type="EMBL" id="FNBL01000008">
    <property type="protein sequence ID" value="SDF90900.1"/>
    <property type="molecule type" value="Genomic_DNA"/>
</dbReference>
<dbReference type="Proteomes" id="UP000182284">
    <property type="component" value="Unassembled WGS sequence"/>
</dbReference>
<feature type="domain" description="Methyltransferase" evidence="2">
    <location>
        <begin position="36"/>
        <end position="128"/>
    </location>
</feature>
<dbReference type="PANTHER" id="PTHR43861">
    <property type="entry name" value="TRANS-ACONITATE 2-METHYLTRANSFERASE-RELATED"/>
    <property type="match status" value="1"/>
</dbReference>
<dbReference type="GO" id="GO:0008168">
    <property type="term" value="F:methyltransferase activity"/>
    <property type="evidence" value="ECO:0007669"/>
    <property type="project" value="UniProtKB-KW"/>
</dbReference>
<dbReference type="AlphaFoldDB" id="A0A1G7PZV9"/>
<sequence>MSFWDQRYDRPDYVFGTEPAAFLPRHLAELPQKARVLCVADGEGRNSVWLAEQGLDVTAFDPSVPALTKAHKLAQARGVAVDYHQAGIEDWDWDRPFDLIVAIYIQFIGPDARAALFQQFDRALAPGGRVMIHGYTPKQVDYGTGGPGKVENMYTEAMLAAAFDGYDIIENRAFEMHVNEGHGHIGHSALIDFIAQKPKVAG</sequence>
<name>A0A1G7PZV9_9RHOB</name>
<dbReference type="RefSeq" id="WP_074646016.1">
    <property type="nucleotide sequence ID" value="NZ_FNBL01000008.1"/>
</dbReference>
<gene>
    <name evidence="3" type="ORF">SAMN04488117_108193</name>
</gene>
<evidence type="ECO:0000313" key="3">
    <source>
        <dbReference type="EMBL" id="SDF90900.1"/>
    </source>
</evidence>
<keyword evidence="1 3" id="KW-0808">Transferase</keyword>
<dbReference type="InterPro" id="IPR029063">
    <property type="entry name" value="SAM-dependent_MTases_sf"/>
</dbReference>
<proteinExistence type="predicted"/>
<organism evidence="3 4">
    <name type="scientific">Celeribacter baekdonensis</name>
    <dbReference type="NCBI Taxonomy" id="875171"/>
    <lineage>
        <taxon>Bacteria</taxon>
        <taxon>Pseudomonadati</taxon>
        <taxon>Pseudomonadota</taxon>
        <taxon>Alphaproteobacteria</taxon>
        <taxon>Rhodobacterales</taxon>
        <taxon>Roseobacteraceae</taxon>
        <taxon>Celeribacter</taxon>
    </lineage>
</organism>
<dbReference type="OrthoDB" id="9786503at2"/>
<reference evidence="3 4" key="1">
    <citation type="submission" date="2016-10" db="EMBL/GenBank/DDBJ databases">
        <authorList>
            <person name="de Groot N.N."/>
        </authorList>
    </citation>
    <scope>NUCLEOTIDE SEQUENCE [LARGE SCALE GENOMIC DNA]</scope>
    <source>
        <strain evidence="3 4">DSM 27375</strain>
    </source>
</reference>
<dbReference type="PANTHER" id="PTHR43861:SF3">
    <property type="entry name" value="PUTATIVE (AFU_ORTHOLOGUE AFUA_2G14390)-RELATED"/>
    <property type="match status" value="1"/>
</dbReference>
<evidence type="ECO:0000313" key="4">
    <source>
        <dbReference type="Proteomes" id="UP000182284"/>
    </source>
</evidence>